<dbReference type="AlphaFoldDB" id="A0A0E9QSR3"/>
<dbReference type="EMBL" id="GBXM01088576">
    <property type="protein sequence ID" value="JAH20001.1"/>
    <property type="molecule type" value="Transcribed_RNA"/>
</dbReference>
<reference evidence="1" key="1">
    <citation type="submission" date="2014-11" db="EMBL/GenBank/DDBJ databases">
        <authorList>
            <person name="Amaro Gonzalez C."/>
        </authorList>
    </citation>
    <scope>NUCLEOTIDE SEQUENCE</scope>
</reference>
<organism evidence="1">
    <name type="scientific">Anguilla anguilla</name>
    <name type="common">European freshwater eel</name>
    <name type="synonym">Muraena anguilla</name>
    <dbReference type="NCBI Taxonomy" id="7936"/>
    <lineage>
        <taxon>Eukaryota</taxon>
        <taxon>Metazoa</taxon>
        <taxon>Chordata</taxon>
        <taxon>Craniata</taxon>
        <taxon>Vertebrata</taxon>
        <taxon>Euteleostomi</taxon>
        <taxon>Actinopterygii</taxon>
        <taxon>Neopterygii</taxon>
        <taxon>Teleostei</taxon>
        <taxon>Anguilliformes</taxon>
        <taxon>Anguillidae</taxon>
        <taxon>Anguilla</taxon>
    </lineage>
</organism>
<name>A0A0E9QSR3_ANGAN</name>
<protein>
    <submittedName>
        <fullName evidence="1">Uncharacterized protein</fullName>
    </submittedName>
</protein>
<proteinExistence type="predicted"/>
<dbReference type="EMBL" id="GBXM01038572">
    <property type="protein sequence ID" value="JAH70005.1"/>
    <property type="molecule type" value="Transcribed_RNA"/>
</dbReference>
<sequence length="22" mass="2378">MCNGDRCVMTHLQSGGQRTIGI</sequence>
<reference evidence="1" key="2">
    <citation type="journal article" date="2015" name="Fish Shellfish Immunol.">
        <title>Early steps in the European eel (Anguilla anguilla)-Vibrio vulnificus interaction in the gills: Role of the RtxA13 toxin.</title>
        <authorList>
            <person name="Callol A."/>
            <person name="Pajuelo D."/>
            <person name="Ebbesson L."/>
            <person name="Teles M."/>
            <person name="MacKenzie S."/>
            <person name="Amaro C."/>
        </authorList>
    </citation>
    <scope>NUCLEOTIDE SEQUENCE</scope>
</reference>
<accession>A0A0E9QSR3</accession>
<evidence type="ECO:0000313" key="1">
    <source>
        <dbReference type="EMBL" id="JAH20001.1"/>
    </source>
</evidence>